<dbReference type="Gene3D" id="3.30.70.20">
    <property type="match status" value="1"/>
</dbReference>
<evidence type="ECO:0000256" key="5">
    <source>
        <dbReference type="ARBA" id="ARBA00022982"/>
    </source>
</evidence>
<evidence type="ECO:0000256" key="3">
    <source>
        <dbReference type="ARBA" id="ARBA00022723"/>
    </source>
</evidence>
<evidence type="ECO:0000313" key="9">
    <source>
        <dbReference type="EMBL" id="HGM47099.1"/>
    </source>
</evidence>
<dbReference type="GO" id="GO:0016625">
    <property type="term" value="F:oxidoreductase activity, acting on the aldehyde or oxo group of donors, iron-sulfur protein as acceptor"/>
    <property type="evidence" value="ECO:0007669"/>
    <property type="project" value="InterPro"/>
</dbReference>
<evidence type="ECO:0000256" key="6">
    <source>
        <dbReference type="ARBA" id="ARBA00023004"/>
    </source>
</evidence>
<keyword evidence="5" id="KW-0813">Transport</keyword>
<evidence type="ECO:0000256" key="7">
    <source>
        <dbReference type="ARBA" id="ARBA00023014"/>
    </source>
</evidence>
<dbReference type="InterPro" id="IPR011898">
    <property type="entry name" value="PorD_KorD"/>
</dbReference>
<dbReference type="PROSITE" id="PS51379">
    <property type="entry name" value="4FE4S_FER_2"/>
    <property type="match status" value="2"/>
</dbReference>
<keyword evidence="7" id="KW-0411">Iron-sulfur</keyword>
<evidence type="ECO:0000256" key="4">
    <source>
        <dbReference type="ARBA" id="ARBA00022737"/>
    </source>
</evidence>
<dbReference type="InterPro" id="IPR017900">
    <property type="entry name" value="4Fe4S_Fe_S_CS"/>
</dbReference>
<dbReference type="NCBIfam" id="TIGR02179">
    <property type="entry name" value="PorD_KorD"/>
    <property type="match status" value="1"/>
</dbReference>
<evidence type="ECO:0000259" key="8">
    <source>
        <dbReference type="PROSITE" id="PS51379"/>
    </source>
</evidence>
<keyword evidence="2" id="KW-0004">4Fe-4S</keyword>
<proteinExistence type="predicted"/>
<comment type="cofactor">
    <cofactor evidence="1">
        <name>[4Fe-4S] cluster</name>
        <dbReference type="ChEBI" id="CHEBI:49883"/>
    </cofactor>
</comment>
<dbReference type="InterPro" id="IPR017896">
    <property type="entry name" value="4Fe4S_Fe-S-bd"/>
</dbReference>
<evidence type="ECO:0000256" key="1">
    <source>
        <dbReference type="ARBA" id="ARBA00001966"/>
    </source>
</evidence>
<organism evidence="9">
    <name type="scientific">Thermofilum pendens</name>
    <dbReference type="NCBI Taxonomy" id="2269"/>
    <lineage>
        <taxon>Archaea</taxon>
        <taxon>Thermoproteota</taxon>
        <taxon>Thermoprotei</taxon>
        <taxon>Thermofilales</taxon>
        <taxon>Thermofilaceae</taxon>
        <taxon>Thermofilum</taxon>
    </lineage>
</organism>
<comment type="caution">
    <text evidence="9">The sequence shown here is derived from an EMBL/GenBank/DDBJ whole genome shotgun (WGS) entry which is preliminary data.</text>
</comment>
<evidence type="ECO:0000256" key="2">
    <source>
        <dbReference type="ARBA" id="ARBA00022485"/>
    </source>
</evidence>
<dbReference type="GO" id="GO:0051539">
    <property type="term" value="F:4 iron, 4 sulfur cluster binding"/>
    <property type="evidence" value="ECO:0007669"/>
    <property type="project" value="UniProtKB-KW"/>
</dbReference>
<dbReference type="PANTHER" id="PTHR43724:SF1">
    <property type="entry name" value="PYRUVATE SYNTHASE SUBUNIT PORD"/>
    <property type="match status" value="1"/>
</dbReference>
<keyword evidence="6" id="KW-0408">Iron</keyword>
<feature type="domain" description="4Fe-4S ferredoxin-type" evidence="8">
    <location>
        <begin position="55"/>
        <end position="84"/>
    </location>
</feature>
<dbReference type="AlphaFoldDB" id="A0A7C4H160"/>
<keyword evidence="3" id="KW-0479">Metal-binding</keyword>
<dbReference type="SUPFAM" id="SSF54862">
    <property type="entry name" value="4Fe-4S ferredoxins"/>
    <property type="match status" value="1"/>
</dbReference>
<name>A0A7C4H160_THEPE</name>
<protein>
    <submittedName>
        <fullName evidence="9">4Fe-4S dicluster domain-containing protein</fullName>
    </submittedName>
</protein>
<accession>A0A7C4H160</accession>
<keyword evidence="5" id="KW-0249">Electron transport</keyword>
<dbReference type="EMBL" id="DTBQ01000141">
    <property type="protein sequence ID" value="HGM47099.1"/>
    <property type="molecule type" value="Genomic_DNA"/>
</dbReference>
<gene>
    <name evidence="9" type="ORF">ENU21_05055</name>
</gene>
<keyword evidence="4" id="KW-0677">Repeat</keyword>
<dbReference type="PROSITE" id="PS00198">
    <property type="entry name" value="4FE4S_FER_1"/>
    <property type="match status" value="1"/>
</dbReference>
<reference evidence="9" key="1">
    <citation type="journal article" date="2020" name="mSystems">
        <title>Genome- and Community-Level Interaction Insights into Carbon Utilization and Element Cycling Functions of Hydrothermarchaeota in Hydrothermal Sediment.</title>
        <authorList>
            <person name="Zhou Z."/>
            <person name="Liu Y."/>
            <person name="Xu W."/>
            <person name="Pan J."/>
            <person name="Luo Z.H."/>
            <person name="Li M."/>
        </authorList>
    </citation>
    <scope>NUCLEOTIDE SEQUENCE</scope>
    <source>
        <strain evidence="9">SpSt-649</strain>
    </source>
</reference>
<dbReference type="GO" id="GO:0046872">
    <property type="term" value="F:metal ion binding"/>
    <property type="evidence" value="ECO:0007669"/>
    <property type="project" value="UniProtKB-KW"/>
</dbReference>
<dbReference type="Pfam" id="PF14697">
    <property type="entry name" value="Fer4_21"/>
    <property type="match status" value="1"/>
</dbReference>
<dbReference type="PANTHER" id="PTHR43724">
    <property type="entry name" value="PYRUVATE SYNTHASE SUBUNIT PORD"/>
    <property type="match status" value="1"/>
</dbReference>
<sequence length="85" mass="9364">MSRSVVEILLARPKRGVVASGGWRAERPVVDSSKCKLCGVCWLFCPDGVVEIGEEKVLIDYEYCKGCGICAHECPFGAITMVRER</sequence>
<feature type="domain" description="4Fe-4S ferredoxin-type" evidence="8">
    <location>
        <begin position="26"/>
        <end position="54"/>
    </location>
</feature>